<comment type="caution">
    <text evidence="2">The sequence shown here is derived from an EMBL/GenBank/DDBJ whole genome shotgun (WGS) entry which is preliminary data.</text>
</comment>
<dbReference type="Proteomes" id="UP000286050">
    <property type="component" value="Unassembled WGS sequence"/>
</dbReference>
<evidence type="ECO:0000313" key="2">
    <source>
        <dbReference type="EMBL" id="RHD54845.1"/>
    </source>
</evidence>
<sequence>MSSKHREKLNQSPAAGRKVSGGFSRRSLFKGAAAATAALGAVSLAGCGSKGDDQQVSGEPQVITDDSKIVNVTEEFKSVDNPIAVQSAWDLPLGTVPFHSEGAWAALLEAPSSARSVNTLGIISLASGARTTLIPQPIKGGAYGFHDVRCSETVYAWIEMNYAEASWVLLAQELQNGALAGEAVELDHGNADWEPARFTVAGGHVIWQKMPLAAGSKRAEFSHCYSWAFGDAKAKDLYESPGRFATWPRVSGEYLAIAPRVNTEEGTFYGITALDLDGGKMVDQLVMPQNVSPFEAVYMNGTFAFSVEANYGYGGGLGNMGTFIGREGGPFVYLSREPLACVAGKGSRYLIKARSSHFVVDTEAKTYAILPAPDKATDYGDYPASEGETDRFVTFATVRGDNGLPAAVQVRVFPLA</sequence>
<dbReference type="RefSeq" id="WP_118272276.1">
    <property type="nucleotide sequence ID" value="NZ_QSJI01000007.1"/>
</dbReference>
<reference evidence="2 3" key="1">
    <citation type="submission" date="2018-08" db="EMBL/GenBank/DDBJ databases">
        <title>A genome reference for cultivated species of the human gut microbiota.</title>
        <authorList>
            <person name="Zou Y."/>
            <person name="Xue W."/>
            <person name="Luo G."/>
        </authorList>
    </citation>
    <scope>NUCLEOTIDE SEQUENCE [LARGE SCALE GENOMIC DNA]</scope>
    <source>
        <strain evidence="2 3">AM30-5LB</strain>
    </source>
</reference>
<evidence type="ECO:0000313" key="3">
    <source>
        <dbReference type="Proteomes" id="UP000286050"/>
    </source>
</evidence>
<proteinExistence type="predicted"/>
<protein>
    <recommendedName>
        <fullName evidence="4">Tat pathway signal protein</fullName>
    </recommendedName>
</protein>
<dbReference type="AlphaFoldDB" id="A0A414FUW5"/>
<evidence type="ECO:0008006" key="4">
    <source>
        <dbReference type="Google" id="ProtNLM"/>
    </source>
</evidence>
<name>A0A414FUW5_9ACTN</name>
<gene>
    <name evidence="2" type="ORF">DW787_07320</name>
</gene>
<accession>A0A414FUW5</accession>
<evidence type="ECO:0000256" key="1">
    <source>
        <dbReference type="SAM" id="MobiDB-lite"/>
    </source>
</evidence>
<dbReference type="PROSITE" id="PS51318">
    <property type="entry name" value="TAT"/>
    <property type="match status" value="1"/>
</dbReference>
<organism evidence="2 3">
    <name type="scientific">Collinsella intestinalis</name>
    <dbReference type="NCBI Taxonomy" id="147207"/>
    <lineage>
        <taxon>Bacteria</taxon>
        <taxon>Bacillati</taxon>
        <taxon>Actinomycetota</taxon>
        <taxon>Coriobacteriia</taxon>
        <taxon>Coriobacteriales</taxon>
        <taxon>Coriobacteriaceae</taxon>
        <taxon>Collinsella</taxon>
    </lineage>
</organism>
<dbReference type="EMBL" id="QSJI01000007">
    <property type="protein sequence ID" value="RHD54845.1"/>
    <property type="molecule type" value="Genomic_DNA"/>
</dbReference>
<feature type="region of interest" description="Disordered" evidence="1">
    <location>
        <begin position="1"/>
        <end position="21"/>
    </location>
</feature>
<dbReference type="InterPro" id="IPR006311">
    <property type="entry name" value="TAT_signal"/>
</dbReference>